<dbReference type="Pfam" id="PF14577">
    <property type="entry name" value="SEO_C"/>
    <property type="match status" value="1"/>
</dbReference>
<dbReference type="InterPro" id="IPR027944">
    <property type="entry name" value="SEO_C"/>
</dbReference>
<dbReference type="GO" id="GO:0010088">
    <property type="term" value="P:phloem development"/>
    <property type="evidence" value="ECO:0007669"/>
    <property type="project" value="InterPro"/>
</dbReference>
<evidence type="ECO:0000313" key="4">
    <source>
        <dbReference type="RefSeq" id="XP_010912936.1"/>
    </source>
</evidence>
<dbReference type="PANTHER" id="PTHR33232">
    <property type="entry name" value="PROTEIN SIEVE ELEMENT OCCLUSION B-LIKE"/>
    <property type="match status" value="1"/>
</dbReference>
<dbReference type="InParanoid" id="A0A6I9QT61"/>
<sequence length="707" mass="80688">MATSTLASAAAAAAQKLQMIKGERHLFASSDDNIVMKQVLATHSPDGREVDARPLFQLIQDILQRSTPTVVVTPQTHMEAVEDRAHHPAVAGMLEALAYTIHRISSEMIYKCTSGSDAHATTLSLFNMLSSYTWDAKVVLVLAAFAVDYGEFWLTAQLHTVHPLAKSVSLLKQVPDIIEHTDVLKPRFDTINNLIKAMLDVTNCIIEFKELPSEYISPDSPDMAMAMAHIPTAAYWAVRSAVACATQITMLIGLGHEYMSSTTEAWELSSLAHKVNNIHGHLTKQLDLCQKHIDEKKHIEAYQTLVRLFQAVHIDNMKILKALLYSRDDLPLIDGTSKKRVGVDVLRRKIVMLFISDLDVAHEELLVLVQIYSDTHQGRLERHFEIVWLPVLDRHLPWNTTKEETYNRLASMMPWYLLHDPLQVDAAVIKYIRDVWHIEKKPMLVVLDPQGKIVCPNALHMMWIWGTLAVPFTSNREEALWNEETWRLEFLVDEIDPAILAWVREGRYVCLYGGEDIDWIRRFTTALRRVAQEAKIPLEMVYVGRSNPKERVKKAVATITAEKLSGYWQDPVMVWFFWVRLESMWHSKMQHGKTIENDPIMQEVMTLLTYDGSDEGWALISRGSVEMVKAQGKKLIDCLTEFDKWKAAVEQEGFIPAMTNALLPYHTHEHCTRLILPGDTGKITEKVVCTECKRPMEKFILYRCCND</sequence>
<keyword evidence="3" id="KW-1185">Reference proteome</keyword>
<gene>
    <name evidence="4" type="primary">LOC105038753</name>
</gene>
<dbReference type="OrthoDB" id="1854460at2759"/>
<evidence type="ECO:0000313" key="3">
    <source>
        <dbReference type="Proteomes" id="UP000504607"/>
    </source>
</evidence>
<feature type="domain" description="Sieve element occlusion N-terminal" evidence="1">
    <location>
        <begin position="30"/>
        <end position="313"/>
    </location>
</feature>
<evidence type="ECO:0000259" key="1">
    <source>
        <dbReference type="Pfam" id="PF14576"/>
    </source>
</evidence>
<evidence type="ECO:0000259" key="2">
    <source>
        <dbReference type="Pfam" id="PF14577"/>
    </source>
</evidence>
<organism evidence="3 4">
    <name type="scientific">Elaeis guineensis var. tenera</name>
    <name type="common">Oil palm</name>
    <dbReference type="NCBI Taxonomy" id="51953"/>
    <lineage>
        <taxon>Eukaryota</taxon>
        <taxon>Viridiplantae</taxon>
        <taxon>Streptophyta</taxon>
        <taxon>Embryophyta</taxon>
        <taxon>Tracheophyta</taxon>
        <taxon>Spermatophyta</taxon>
        <taxon>Magnoliopsida</taxon>
        <taxon>Liliopsida</taxon>
        <taxon>Arecaceae</taxon>
        <taxon>Arecoideae</taxon>
        <taxon>Cocoseae</taxon>
        <taxon>Elaeidinae</taxon>
        <taxon>Elaeis</taxon>
    </lineage>
</organism>
<name>A0A6I9QT61_ELAGV</name>
<dbReference type="GeneID" id="105038753"/>
<dbReference type="Pfam" id="PF14576">
    <property type="entry name" value="SEO_N"/>
    <property type="match status" value="1"/>
</dbReference>
<dbReference type="Proteomes" id="UP000504607">
    <property type="component" value="Chromosome 2"/>
</dbReference>
<dbReference type="Gene3D" id="3.40.30.10">
    <property type="entry name" value="Glutaredoxin"/>
    <property type="match status" value="1"/>
</dbReference>
<dbReference type="InterPro" id="IPR039299">
    <property type="entry name" value="SEOA"/>
</dbReference>
<dbReference type="KEGG" id="egu:105038753"/>
<proteinExistence type="predicted"/>
<accession>A0A6I9QT61</accession>
<dbReference type="InterPro" id="IPR027942">
    <property type="entry name" value="SEO_N"/>
</dbReference>
<dbReference type="AlphaFoldDB" id="A0A6I9QT61"/>
<reference evidence="4" key="1">
    <citation type="submission" date="2025-08" db="UniProtKB">
        <authorList>
            <consortium name="RefSeq"/>
        </authorList>
    </citation>
    <scope>IDENTIFICATION</scope>
</reference>
<dbReference type="PANTHER" id="PTHR33232:SF20">
    <property type="entry name" value="PROTEIN SIEVE ELEMENT OCCLUSION B-LIKE"/>
    <property type="match status" value="1"/>
</dbReference>
<feature type="domain" description="Sieve element occlusion C-terminal" evidence="2">
    <location>
        <begin position="476"/>
        <end position="706"/>
    </location>
</feature>
<dbReference type="RefSeq" id="XP_010912936.1">
    <property type="nucleotide sequence ID" value="XM_010914634.3"/>
</dbReference>
<protein>
    <submittedName>
        <fullName evidence="4">Protein SIEVE ELEMENT OCCLUSION B</fullName>
    </submittedName>
</protein>